<protein>
    <submittedName>
        <fullName evidence="3">Uncharacterized protein</fullName>
    </submittedName>
</protein>
<comment type="caution">
    <text evidence="3">The sequence shown here is derived from an EMBL/GenBank/DDBJ whole genome shotgun (WGS) entry which is preliminary data.</text>
</comment>
<feature type="chain" id="PRO_5038457545" evidence="2">
    <location>
        <begin position="21"/>
        <end position="186"/>
    </location>
</feature>
<dbReference type="RefSeq" id="WP_106130132.1">
    <property type="nucleotide sequence ID" value="NZ_PVZG01000019.1"/>
</dbReference>
<dbReference type="AlphaFoldDB" id="A0A2T0RKC8"/>
<organism evidence="3 4">
    <name type="scientific">Pseudosporangium ferrugineum</name>
    <dbReference type="NCBI Taxonomy" id="439699"/>
    <lineage>
        <taxon>Bacteria</taxon>
        <taxon>Bacillati</taxon>
        <taxon>Actinomycetota</taxon>
        <taxon>Actinomycetes</taxon>
        <taxon>Micromonosporales</taxon>
        <taxon>Micromonosporaceae</taxon>
        <taxon>Pseudosporangium</taxon>
    </lineage>
</organism>
<dbReference type="PROSITE" id="PS51257">
    <property type="entry name" value="PROKAR_LIPOPROTEIN"/>
    <property type="match status" value="1"/>
</dbReference>
<evidence type="ECO:0000256" key="2">
    <source>
        <dbReference type="SAM" id="SignalP"/>
    </source>
</evidence>
<feature type="compositionally biased region" description="Low complexity" evidence="1">
    <location>
        <begin position="38"/>
        <end position="52"/>
    </location>
</feature>
<dbReference type="OrthoDB" id="3297121at2"/>
<evidence type="ECO:0000313" key="4">
    <source>
        <dbReference type="Proteomes" id="UP000239209"/>
    </source>
</evidence>
<name>A0A2T0RKC8_9ACTN</name>
<keyword evidence="2" id="KW-0732">Signal</keyword>
<feature type="region of interest" description="Disordered" evidence="1">
    <location>
        <begin position="83"/>
        <end position="103"/>
    </location>
</feature>
<evidence type="ECO:0000256" key="1">
    <source>
        <dbReference type="SAM" id="MobiDB-lite"/>
    </source>
</evidence>
<keyword evidence="4" id="KW-1185">Reference proteome</keyword>
<proteinExistence type="predicted"/>
<accession>A0A2T0RKC8</accession>
<gene>
    <name evidence="3" type="ORF">CLV70_11912</name>
</gene>
<reference evidence="3 4" key="1">
    <citation type="submission" date="2018-03" db="EMBL/GenBank/DDBJ databases">
        <title>Genomic Encyclopedia of Archaeal and Bacterial Type Strains, Phase II (KMG-II): from individual species to whole genera.</title>
        <authorList>
            <person name="Goeker M."/>
        </authorList>
    </citation>
    <scope>NUCLEOTIDE SEQUENCE [LARGE SCALE GENOMIC DNA]</scope>
    <source>
        <strain evidence="3 4">DSM 45348</strain>
    </source>
</reference>
<feature type="region of interest" description="Disordered" evidence="1">
    <location>
        <begin position="24"/>
        <end position="64"/>
    </location>
</feature>
<evidence type="ECO:0000313" key="3">
    <source>
        <dbReference type="EMBL" id="PRY21591.1"/>
    </source>
</evidence>
<dbReference type="EMBL" id="PVZG01000019">
    <property type="protein sequence ID" value="PRY21591.1"/>
    <property type="molecule type" value="Genomic_DNA"/>
</dbReference>
<dbReference type="Proteomes" id="UP000239209">
    <property type="component" value="Unassembled WGS sequence"/>
</dbReference>
<feature type="signal peptide" evidence="2">
    <location>
        <begin position="1"/>
        <end position="20"/>
    </location>
</feature>
<sequence>MVVKRMGQMLMLAGLLAAAAACGSESQDSGKSEVATLASPGGTPAPSATAAGKRPRERLDTTQEEMEGWYRIYDECLSKEGAKSKKEIGNRRPTQAEIAKQEAAARVCDPQYLPLPPWEKDPANPEAKDFARDVLKCLKDKGVKLVEIADDGINMSFGGPQNDNTSISKGLRLTPDCEREVAARKK</sequence>